<dbReference type="InterPro" id="IPR052192">
    <property type="entry name" value="Insect_Ionotropic_Sensory_Rcpt"/>
</dbReference>
<name>A0A7E5X423_TRINI</name>
<evidence type="ECO:0000256" key="4">
    <source>
        <dbReference type="ARBA" id="ARBA00022692"/>
    </source>
</evidence>
<dbReference type="Gene3D" id="3.40.190.10">
    <property type="entry name" value="Periplasmic binding protein-like II"/>
    <property type="match status" value="1"/>
</dbReference>
<evidence type="ECO:0000256" key="5">
    <source>
        <dbReference type="ARBA" id="ARBA00022989"/>
    </source>
</evidence>
<dbReference type="GO" id="GO:0005886">
    <property type="term" value="C:plasma membrane"/>
    <property type="evidence" value="ECO:0007669"/>
    <property type="project" value="UniProtKB-SubCell"/>
</dbReference>
<dbReference type="Gene3D" id="1.10.287.70">
    <property type="match status" value="1"/>
</dbReference>
<comment type="similarity">
    <text evidence="2">Belongs to the glutamate-gated ion channel (TC 1.A.10.1) family.</text>
</comment>
<feature type="transmembrane region" description="Helical" evidence="9">
    <location>
        <begin position="12"/>
        <end position="32"/>
    </location>
</feature>
<evidence type="ECO:0000256" key="1">
    <source>
        <dbReference type="ARBA" id="ARBA00004651"/>
    </source>
</evidence>
<dbReference type="AlphaFoldDB" id="A0A7E5X423"/>
<dbReference type="SUPFAM" id="SSF53850">
    <property type="entry name" value="Periplasmic binding protein-like II"/>
    <property type="match status" value="1"/>
</dbReference>
<reference evidence="12" key="1">
    <citation type="submission" date="2025-08" db="UniProtKB">
        <authorList>
            <consortium name="RefSeq"/>
        </authorList>
    </citation>
    <scope>IDENTIFICATION</scope>
</reference>
<evidence type="ECO:0000313" key="12">
    <source>
        <dbReference type="RefSeq" id="XP_026747394.1"/>
    </source>
</evidence>
<evidence type="ECO:0000256" key="8">
    <source>
        <dbReference type="ARBA" id="ARBA00023180"/>
    </source>
</evidence>
<evidence type="ECO:0000256" key="3">
    <source>
        <dbReference type="ARBA" id="ARBA00022475"/>
    </source>
</evidence>
<evidence type="ECO:0000256" key="6">
    <source>
        <dbReference type="ARBA" id="ARBA00023136"/>
    </source>
</evidence>
<evidence type="ECO:0000256" key="2">
    <source>
        <dbReference type="ARBA" id="ARBA00008685"/>
    </source>
</evidence>
<keyword evidence="6 9" id="KW-0472">Membrane</keyword>
<comment type="subcellular location">
    <subcellularLocation>
        <location evidence="1">Cell membrane</location>
        <topology evidence="1">Multi-pass membrane protein</topology>
    </subcellularLocation>
</comment>
<feature type="transmembrane region" description="Helical" evidence="9">
    <location>
        <begin position="463"/>
        <end position="486"/>
    </location>
</feature>
<dbReference type="Proteomes" id="UP000322000">
    <property type="component" value="Chromosome 2"/>
</dbReference>
<keyword evidence="5 9" id="KW-1133">Transmembrane helix</keyword>
<dbReference type="PANTHER" id="PTHR42643:SF24">
    <property type="entry name" value="IONOTROPIC RECEPTOR 60A"/>
    <property type="match status" value="1"/>
</dbReference>
<keyword evidence="11" id="KW-1185">Reference proteome</keyword>
<dbReference type="Pfam" id="PF00060">
    <property type="entry name" value="Lig_chan"/>
    <property type="match status" value="1"/>
</dbReference>
<dbReference type="GO" id="GO:0015276">
    <property type="term" value="F:ligand-gated monoatomic ion channel activity"/>
    <property type="evidence" value="ECO:0007669"/>
    <property type="project" value="InterPro"/>
</dbReference>
<keyword evidence="3" id="KW-1003">Cell membrane</keyword>
<feature type="transmembrane region" description="Helical" evidence="9">
    <location>
        <begin position="203"/>
        <end position="223"/>
    </location>
</feature>
<keyword evidence="4 9" id="KW-0812">Transmembrane</keyword>
<dbReference type="KEGG" id="tnl:113508513"/>
<protein>
    <submittedName>
        <fullName evidence="12">Glutamate receptor ionotropic, delta-1 isoform X1</fullName>
    </submittedName>
</protein>
<dbReference type="RefSeq" id="XP_026747394.1">
    <property type="nucleotide sequence ID" value="XM_026891593.1"/>
</dbReference>
<dbReference type="InterPro" id="IPR001320">
    <property type="entry name" value="Iontro_rcpt_C"/>
</dbReference>
<dbReference type="CTD" id="40198"/>
<organism evidence="11 12">
    <name type="scientific">Trichoplusia ni</name>
    <name type="common">Cabbage looper</name>
    <dbReference type="NCBI Taxonomy" id="7111"/>
    <lineage>
        <taxon>Eukaryota</taxon>
        <taxon>Metazoa</taxon>
        <taxon>Ecdysozoa</taxon>
        <taxon>Arthropoda</taxon>
        <taxon>Hexapoda</taxon>
        <taxon>Insecta</taxon>
        <taxon>Pterygota</taxon>
        <taxon>Neoptera</taxon>
        <taxon>Endopterygota</taxon>
        <taxon>Lepidoptera</taxon>
        <taxon>Glossata</taxon>
        <taxon>Ditrysia</taxon>
        <taxon>Noctuoidea</taxon>
        <taxon>Noctuidae</taxon>
        <taxon>Plusiinae</taxon>
        <taxon>Trichoplusia</taxon>
    </lineage>
</organism>
<dbReference type="PANTHER" id="PTHR42643">
    <property type="entry name" value="IONOTROPIC RECEPTOR 20A-RELATED"/>
    <property type="match status" value="1"/>
</dbReference>
<dbReference type="GO" id="GO:0050906">
    <property type="term" value="P:detection of stimulus involved in sensory perception"/>
    <property type="evidence" value="ECO:0007669"/>
    <property type="project" value="UniProtKB-ARBA"/>
</dbReference>
<evidence type="ECO:0000256" key="9">
    <source>
        <dbReference type="SAM" id="Phobius"/>
    </source>
</evidence>
<dbReference type="FunCoup" id="A0A7E5X423">
    <property type="interactions" value="3"/>
</dbReference>
<dbReference type="InParanoid" id="A0A7E5X423"/>
<evidence type="ECO:0000259" key="10">
    <source>
        <dbReference type="Pfam" id="PF00060"/>
    </source>
</evidence>
<dbReference type="GeneID" id="113508513"/>
<proteinExistence type="inferred from homology"/>
<gene>
    <name evidence="12" type="primary">LOC113508513</name>
</gene>
<evidence type="ECO:0000256" key="7">
    <source>
        <dbReference type="ARBA" id="ARBA00023170"/>
    </source>
</evidence>
<evidence type="ECO:0000313" key="11">
    <source>
        <dbReference type="Proteomes" id="UP000322000"/>
    </source>
</evidence>
<keyword evidence="7 12" id="KW-0675">Receptor</keyword>
<dbReference type="OrthoDB" id="5984008at2759"/>
<feature type="transmembrane region" description="Helical" evidence="9">
    <location>
        <begin position="271"/>
        <end position="292"/>
    </location>
</feature>
<accession>A0A7E5X423</accession>
<keyword evidence="8" id="KW-0325">Glycoprotein</keyword>
<sequence>MQPIAKYRTMITLQVFCLVTIYLNFITAHYFLTFSHTLFSKFDKLLTLVIDKFLFVQKGAETVSVKEVNYQALAKEINGKNIKVTTYNNTPLSWIENHNGTLVGKGVAFIVMEILRKRFNFTYDVVEPRKNFELGGRVPDDSVIGLVNSTKVDMAAAFLPTLRPYQEQVSFSIILDEGTWVMMLKRPKESAAGSGLLAPFNELVWYLVLAAVVTFGPCITFFTRVRTKLIEDNEGVLPLNPSFWFVYSAFLKQGTNLSPEANTTRVLFVTWWLFMILLSAFYTANLTAFLTLSKFTLAIEDPKDLYDKNYRWVTSAGSSVEHVVKNEGDELYYLNSMISNNHARFLSVRNDKDFLDYVKKGAVLVKEQTVVDHLMFFDYNSKKDVEESDKCTYVLAPKAFMKKQRAFAFPIGSNLKNLFDPVLTKIFQAGILEYLKRSDLPSTKICPLDLRSKDRKLRNSDLIMTYVVMAAGSGIAMAVFAGEVFLKRYVKIKMNKGGKTKKKKVKLSNKKSRIYDDSRPPPYDSLFSRNPKFNVENTRTKMINGREYYIFETGNGDKKLIPVRAPSSFLYRSDK</sequence>
<feature type="domain" description="Ionotropic glutamate receptor C-terminal" evidence="10">
    <location>
        <begin position="204"/>
        <end position="471"/>
    </location>
</feature>